<feature type="compositionally biased region" description="Low complexity" evidence="1">
    <location>
        <begin position="234"/>
        <end position="249"/>
    </location>
</feature>
<name>A0A5N5STS8_9CRUS</name>
<feature type="compositionally biased region" description="Basic and acidic residues" evidence="1">
    <location>
        <begin position="212"/>
        <end position="224"/>
    </location>
</feature>
<dbReference type="Proteomes" id="UP000326759">
    <property type="component" value="Unassembled WGS sequence"/>
</dbReference>
<keyword evidence="2" id="KW-0812">Transmembrane</keyword>
<dbReference type="AlphaFoldDB" id="A0A5N5STS8"/>
<keyword evidence="2" id="KW-1133">Transmembrane helix</keyword>
<accession>A0A5N5STS8</accession>
<keyword evidence="2" id="KW-0472">Membrane</keyword>
<protein>
    <submittedName>
        <fullName evidence="3">Uncharacterized protein</fullName>
    </submittedName>
</protein>
<evidence type="ECO:0000313" key="3">
    <source>
        <dbReference type="EMBL" id="KAB7497626.1"/>
    </source>
</evidence>
<comment type="caution">
    <text evidence="3">The sequence shown here is derived from an EMBL/GenBank/DDBJ whole genome shotgun (WGS) entry which is preliminary data.</text>
</comment>
<evidence type="ECO:0000313" key="4">
    <source>
        <dbReference type="Proteomes" id="UP000326759"/>
    </source>
</evidence>
<evidence type="ECO:0000256" key="1">
    <source>
        <dbReference type="SAM" id="MobiDB-lite"/>
    </source>
</evidence>
<feature type="transmembrane region" description="Helical" evidence="2">
    <location>
        <begin position="6"/>
        <end position="25"/>
    </location>
</feature>
<dbReference type="EMBL" id="SEYY01020075">
    <property type="protein sequence ID" value="KAB7497626.1"/>
    <property type="molecule type" value="Genomic_DNA"/>
</dbReference>
<keyword evidence="4" id="KW-1185">Reference proteome</keyword>
<feature type="region of interest" description="Disordered" evidence="1">
    <location>
        <begin position="209"/>
        <end position="271"/>
    </location>
</feature>
<gene>
    <name evidence="3" type="ORF">Anas_06277</name>
</gene>
<organism evidence="3 4">
    <name type="scientific">Armadillidium nasatum</name>
    <dbReference type="NCBI Taxonomy" id="96803"/>
    <lineage>
        <taxon>Eukaryota</taxon>
        <taxon>Metazoa</taxon>
        <taxon>Ecdysozoa</taxon>
        <taxon>Arthropoda</taxon>
        <taxon>Crustacea</taxon>
        <taxon>Multicrustacea</taxon>
        <taxon>Malacostraca</taxon>
        <taxon>Eumalacostraca</taxon>
        <taxon>Peracarida</taxon>
        <taxon>Isopoda</taxon>
        <taxon>Oniscidea</taxon>
        <taxon>Crinocheta</taxon>
        <taxon>Armadillidiidae</taxon>
        <taxon>Armadillidium</taxon>
    </lineage>
</organism>
<feature type="region of interest" description="Disordered" evidence="1">
    <location>
        <begin position="296"/>
        <end position="325"/>
    </location>
</feature>
<evidence type="ECO:0000256" key="2">
    <source>
        <dbReference type="SAM" id="Phobius"/>
    </source>
</evidence>
<proteinExistence type="predicted"/>
<reference evidence="3 4" key="1">
    <citation type="journal article" date="2019" name="PLoS Biol.">
        <title>Sex chromosomes control vertical transmission of feminizing Wolbachia symbionts in an isopod.</title>
        <authorList>
            <person name="Becking T."/>
            <person name="Chebbi M.A."/>
            <person name="Giraud I."/>
            <person name="Moumen B."/>
            <person name="Laverre T."/>
            <person name="Caubet Y."/>
            <person name="Peccoud J."/>
            <person name="Gilbert C."/>
            <person name="Cordaux R."/>
        </authorList>
    </citation>
    <scope>NUCLEOTIDE SEQUENCE [LARGE SCALE GENOMIC DNA]</scope>
    <source>
        <strain evidence="3">ANa2</strain>
        <tissue evidence="3">Whole body excluding digestive tract and cuticle</tissue>
    </source>
</reference>
<feature type="compositionally biased region" description="Low complexity" evidence="1">
    <location>
        <begin position="296"/>
        <end position="306"/>
    </location>
</feature>
<dbReference type="OrthoDB" id="6362748at2759"/>
<sequence>MRIIGPIFIVLGIIMSLLGWGLFAISRKISRNEKEQRLLNSALQLCQLENTFKRSKVQQTNSSNLYTLTAPTQDQSYPVLSLRRGSFWIEPTPVEYPQIPPEGEYPSYNRRGSRSSSPLMDSGVVVWSQQNSVVEKPHLQTQNSLYQTPYHQTLLLQNQQLLPKQVQQQITTARLSSPLLNYYYGTRDYASDIATFPIESYIPVSCPLKVQSKQESDTESKERNSPPPHPHSHPPSCSNSASSSASSHASSKKKLTDQATSNSKESGDSCMAYPKESNLRCNHSFPKSQNNWRVTAASATVSTEETTPPPVVTRPTFEPVSTNLPLTRNGVAIPRLSRHS</sequence>